<dbReference type="InterPro" id="IPR023612">
    <property type="entry name" value="Peptidase_M4"/>
</dbReference>
<dbReference type="RefSeq" id="WP_132213568.1">
    <property type="nucleotide sequence ID" value="NZ_SLWN01000015.1"/>
</dbReference>
<sequence>MHRSTLVAVLAALALVTAGGATATAGQVATTPLRGGSIALSGADARAFAVPPGMVKLWTADRAGGGTQTRYQQLVGAAQVLGGQLTVLTDKSGRTDAVIGAYFPGLKAKNSATVSAASARGIAAKRVGTAGKWSSSLRIDPRDGRLFHQIVSQRTDQRWVQWVDASSGTVKKQYDAIAHGDGTGVKGDTKQISTTRIGGTFFLRSEDKRQETYDAGNKQVLPGTIMTDADDHWNFNLPKWRSPSQAPGVDAHYYANVTDDFYADVFGRNSIDDEGMTIISTVHFANRYCNAFWNGEQMTYGDGDGMTCIPLSGGLDVVGHELTHGVTEFTSNLIYENQSGALNEAFSDMMGNTIEFYAAERRLDPAATPDWLIGEDVILAPDLAPGFRNMGDPQEDADPDHFSEFIVTTADNGGVHSNSGIPNHAYYLAVNGGKNAGCGGSLSTHTHTLDCDVTVPAMGLATARSVFYTAFTSLPEFANFCDARNATAAVGGAAGSAAWAAVGVHEGCTPATPPPPPCVSDPDAEIPFESPHPYGNNGDCTWTYDHGTAGFAFHFSLLDTEKNFDYVIVYDGAGNELARYTGLDRNGATSPCISTPTGSVRLLTDPSVVAQGFIVDAVVAC</sequence>
<comment type="subcellular location">
    <subcellularLocation>
        <location evidence="9">Secreted</location>
    </subcellularLocation>
</comment>
<dbReference type="EMBL" id="SLWN01000015">
    <property type="protein sequence ID" value="TCO18493.1"/>
    <property type="molecule type" value="Genomic_DNA"/>
</dbReference>
<dbReference type="Pfam" id="PF01447">
    <property type="entry name" value="Peptidase_M4"/>
    <property type="match status" value="1"/>
</dbReference>
<reference evidence="12 13" key="1">
    <citation type="journal article" date="2015" name="Stand. Genomic Sci.">
        <title>Genomic Encyclopedia of Bacterial and Archaeal Type Strains, Phase III: the genomes of soil and plant-associated and newly described type strains.</title>
        <authorList>
            <person name="Whitman W.B."/>
            <person name="Woyke T."/>
            <person name="Klenk H.P."/>
            <person name="Zhou Y."/>
            <person name="Lilburn T.G."/>
            <person name="Beck B.J."/>
            <person name="De Vos P."/>
            <person name="Vandamme P."/>
            <person name="Eisen J.A."/>
            <person name="Garrity G."/>
            <person name="Hugenholtz P."/>
            <person name="Kyrpides N.C."/>
        </authorList>
    </citation>
    <scope>NUCLEOTIDE SEQUENCE [LARGE SCALE GENOMIC DNA]</scope>
    <source>
        <strain evidence="12 13">VKM Ac-2572</strain>
    </source>
</reference>
<evidence type="ECO:0000256" key="5">
    <source>
        <dbReference type="ARBA" id="ARBA00022833"/>
    </source>
</evidence>
<keyword evidence="5 9" id="KW-0862">Zinc</keyword>
<keyword evidence="13" id="KW-1185">Reference proteome</keyword>
<evidence type="ECO:0000256" key="6">
    <source>
        <dbReference type="ARBA" id="ARBA00023049"/>
    </source>
</evidence>
<dbReference type="Proteomes" id="UP000294508">
    <property type="component" value="Unassembled WGS sequence"/>
</dbReference>
<evidence type="ECO:0000313" key="12">
    <source>
        <dbReference type="EMBL" id="TCO18493.1"/>
    </source>
</evidence>
<protein>
    <recommendedName>
        <fullName evidence="9">Neutral metalloproteinase</fullName>
        <ecNumber evidence="9">3.4.24.-</ecNumber>
    </recommendedName>
</protein>
<dbReference type="PANTHER" id="PTHR33794">
    <property type="entry name" value="BACILLOLYSIN"/>
    <property type="match status" value="1"/>
</dbReference>
<gene>
    <name evidence="12" type="ORF">EV652_11537</name>
</gene>
<evidence type="ECO:0000256" key="7">
    <source>
        <dbReference type="ARBA" id="ARBA00023157"/>
    </source>
</evidence>
<dbReference type="InterPro" id="IPR013856">
    <property type="entry name" value="Peptidase_M4_domain"/>
</dbReference>
<feature type="active site" evidence="8">
    <location>
        <position position="321"/>
    </location>
</feature>
<dbReference type="SUPFAM" id="SSF49854">
    <property type="entry name" value="Spermadhesin, CUB domain"/>
    <property type="match status" value="1"/>
</dbReference>
<evidence type="ECO:0000259" key="11">
    <source>
        <dbReference type="Pfam" id="PF02868"/>
    </source>
</evidence>
<feature type="chain" id="PRO_5022992143" description="Neutral metalloproteinase" evidence="9">
    <location>
        <begin position="24"/>
        <end position="621"/>
    </location>
</feature>
<evidence type="ECO:0000256" key="8">
    <source>
        <dbReference type="PIRSR" id="PIRSR623612-1"/>
    </source>
</evidence>
<evidence type="ECO:0000256" key="1">
    <source>
        <dbReference type="ARBA" id="ARBA00009388"/>
    </source>
</evidence>
<dbReference type="InterPro" id="IPR027268">
    <property type="entry name" value="Peptidase_M4/M1_CTD_sf"/>
</dbReference>
<keyword evidence="7" id="KW-1015">Disulfide bond</keyword>
<keyword evidence="9" id="KW-0732">Signal</keyword>
<keyword evidence="6 9" id="KW-0482">Metalloprotease</keyword>
<dbReference type="Gene3D" id="2.60.120.290">
    <property type="entry name" value="Spermadhesin, CUB domain"/>
    <property type="match status" value="1"/>
</dbReference>
<feature type="signal peptide" evidence="9">
    <location>
        <begin position="1"/>
        <end position="23"/>
    </location>
</feature>
<dbReference type="Gene3D" id="3.10.170.10">
    <property type="match status" value="1"/>
</dbReference>
<evidence type="ECO:0000259" key="10">
    <source>
        <dbReference type="Pfam" id="PF01447"/>
    </source>
</evidence>
<dbReference type="EC" id="3.4.24.-" evidence="9"/>
<evidence type="ECO:0000313" key="13">
    <source>
        <dbReference type="Proteomes" id="UP000294508"/>
    </source>
</evidence>
<keyword evidence="4 9" id="KW-0378">Hydrolase</keyword>
<accession>A0A4R2H2Q2</accession>
<dbReference type="Gene3D" id="1.10.390.10">
    <property type="entry name" value="Neutral Protease Domain 2"/>
    <property type="match status" value="1"/>
</dbReference>
<feature type="domain" description="Peptidase M4 C-terminal" evidence="11">
    <location>
        <begin position="331"/>
        <end position="493"/>
    </location>
</feature>
<evidence type="ECO:0000256" key="9">
    <source>
        <dbReference type="RuleBase" id="RU366073"/>
    </source>
</evidence>
<comment type="similarity">
    <text evidence="1 9">Belongs to the peptidase M4 family.</text>
</comment>
<dbReference type="PANTHER" id="PTHR33794:SF1">
    <property type="entry name" value="BACILLOLYSIN"/>
    <property type="match status" value="1"/>
</dbReference>
<dbReference type="GO" id="GO:0006508">
    <property type="term" value="P:proteolysis"/>
    <property type="evidence" value="ECO:0007669"/>
    <property type="project" value="UniProtKB-KW"/>
</dbReference>
<dbReference type="PRINTS" id="PR00730">
    <property type="entry name" value="THERMOLYSIN"/>
</dbReference>
<dbReference type="OrthoDB" id="291295at2"/>
<dbReference type="AlphaFoldDB" id="A0A4R2H2Q2"/>
<keyword evidence="3" id="KW-0479">Metal-binding</keyword>
<organism evidence="12 13">
    <name type="scientific">Kribbella steppae</name>
    <dbReference type="NCBI Taxonomy" id="2512223"/>
    <lineage>
        <taxon>Bacteria</taxon>
        <taxon>Bacillati</taxon>
        <taxon>Actinomycetota</taxon>
        <taxon>Actinomycetes</taxon>
        <taxon>Propionibacteriales</taxon>
        <taxon>Kribbellaceae</taxon>
        <taxon>Kribbella</taxon>
    </lineage>
</organism>
<keyword evidence="9" id="KW-0964">Secreted</keyword>
<dbReference type="Pfam" id="PF02868">
    <property type="entry name" value="Peptidase_M4_C"/>
    <property type="match status" value="1"/>
</dbReference>
<dbReference type="GO" id="GO:0046872">
    <property type="term" value="F:metal ion binding"/>
    <property type="evidence" value="ECO:0007669"/>
    <property type="project" value="UniProtKB-UniRule"/>
</dbReference>
<feature type="active site" description="Proton donor" evidence="8">
    <location>
        <position position="416"/>
    </location>
</feature>
<dbReference type="InterPro" id="IPR000859">
    <property type="entry name" value="CUB_dom"/>
</dbReference>
<comment type="cofactor">
    <cofactor evidence="9">
        <name>Zn(2+)</name>
        <dbReference type="ChEBI" id="CHEBI:29105"/>
    </cofactor>
</comment>
<dbReference type="InterPro" id="IPR035914">
    <property type="entry name" value="Sperma_CUB_dom_sf"/>
</dbReference>
<dbReference type="GO" id="GO:0005576">
    <property type="term" value="C:extracellular region"/>
    <property type="evidence" value="ECO:0007669"/>
    <property type="project" value="UniProtKB-SubCell"/>
</dbReference>
<dbReference type="SUPFAM" id="SSF55486">
    <property type="entry name" value="Metalloproteases ('zincins'), catalytic domain"/>
    <property type="match status" value="1"/>
</dbReference>
<evidence type="ECO:0000256" key="3">
    <source>
        <dbReference type="ARBA" id="ARBA00022723"/>
    </source>
</evidence>
<evidence type="ECO:0000256" key="2">
    <source>
        <dbReference type="ARBA" id="ARBA00022670"/>
    </source>
</evidence>
<keyword evidence="2 9" id="KW-0645">Protease</keyword>
<comment type="function">
    <text evidence="9">Extracellular zinc metalloprotease.</text>
</comment>
<dbReference type="InterPro" id="IPR001570">
    <property type="entry name" value="Peptidase_M4_C_domain"/>
</dbReference>
<dbReference type="GO" id="GO:0004222">
    <property type="term" value="F:metalloendopeptidase activity"/>
    <property type="evidence" value="ECO:0007669"/>
    <property type="project" value="UniProtKB-UniRule"/>
</dbReference>
<dbReference type="CDD" id="cd09597">
    <property type="entry name" value="M4_TLP"/>
    <property type="match status" value="1"/>
</dbReference>
<feature type="domain" description="Peptidase M4" evidence="10">
    <location>
        <begin position="180"/>
        <end position="328"/>
    </location>
</feature>
<name>A0A4R2H2Q2_9ACTN</name>
<dbReference type="InterPro" id="IPR050728">
    <property type="entry name" value="Zinc_Metalloprotease_M4"/>
</dbReference>
<proteinExistence type="inferred from homology"/>
<comment type="caution">
    <text evidence="12">The sequence shown here is derived from an EMBL/GenBank/DDBJ whole genome shotgun (WGS) entry which is preliminary data.</text>
</comment>
<evidence type="ECO:0000256" key="4">
    <source>
        <dbReference type="ARBA" id="ARBA00022801"/>
    </source>
</evidence>
<dbReference type="CDD" id="cd00041">
    <property type="entry name" value="CUB"/>
    <property type="match status" value="1"/>
</dbReference>